<comment type="subcellular location">
    <subcellularLocation>
        <location evidence="1">Membrane</location>
    </subcellularLocation>
</comment>
<dbReference type="Pfam" id="PF09258">
    <property type="entry name" value="Glyco_transf_64"/>
    <property type="match status" value="1"/>
</dbReference>
<dbReference type="InterPro" id="IPR004263">
    <property type="entry name" value="Exostosin"/>
</dbReference>
<keyword evidence="8" id="KW-1185">Reference proteome</keyword>
<evidence type="ECO:0000259" key="6">
    <source>
        <dbReference type="Pfam" id="PF09258"/>
    </source>
</evidence>
<protein>
    <submittedName>
        <fullName evidence="7">Glycosyl transferase family 64 domain-containing protein</fullName>
    </submittedName>
</protein>
<dbReference type="SUPFAM" id="SSF53448">
    <property type="entry name" value="Nucleotide-diphospho-sugar transferases"/>
    <property type="match status" value="1"/>
</dbReference>
<dbReference type="AlphaFoldDB" id="A0AAD5K9U2"/>
<evidence type="ECO:0000256" key="1">
    <source>
        <dbReference type="ARBA" id="ARBA00004370"/>
    </source>
</evidence>
<dbReference type="InterPro" id="IPR029044">
    <property type="entry name" value="Nucleotide-diphossugar_trans"/>
</dbReference>
<dbReference type="InterPro" id="IPR015338">
    <property type="entry name" value="GT64_dom"/>
</dbReference>
<dbReference type="PANTHER" id="PTHR48261:SF2">
    <property type="entry name" value="ACETYLGLUCOSAMINYLTRANSFERASE"/>
    <property type="match status" value="1"/>
</dbReference>
<sequence>MISTHQRLNHGLLGLLVCSLIVVLIYVSTNLTTYTAFHTRRESISAESASRNFYEGGMDHTNPQKGFDGIVDDPFHDSTYYNDKAFVTVVTDSNMIDAARVSVYSLQNISKTRANIMVIMAFNETFSSDASHDDYEQFATNNVQLLKVSPGYDPISEALSRFRKVVYFSNEILFKKNVDHYFSYPTHTILEDNNHNIGLRIYDNHSSKKEDASTPAPPPVFTSTSFPLSDEEIFWFNGPMKPWDFFQYHDMDWHKLYRPSAFYKWRSLYDDITVPSSSANGWSNQDRRKSICVSASENNGPLAAITTTDELIQDRFSVLLSTYKPERIQHLTLLIRHLLKSTLIDKIFITWHNPDLDVPPSLLENIDEAEERVRVLRQSFDSLNNRFNPVDQIQTEAVYILDDDVFLDINDLEFTFRVWQQPNNKNSIVGHFPRIHQYNSETHEAVYKVSNKDIYSMILTKSMFVRKEYLFAYTCLLDLGMHQDIDNWLNCEDIAFNLMVSGMTGAPMVAVTPQSPLLDFGTQNGISTNQAHMGGRGQCVSHFITKYWKEKDPLVVSSSAAIPYSRPEIRRGTWNKIEQQLRIYKDRSKITKL</sequence>
<evidence type="ECO:0000256" key="4">
    <source>
        <dbReference type="ARBA" id="ARBA00023157"/>
    </source>
</evidence>
<comment type="caution">
    <text evidence="7">The sequence shown here is derived from an EMBL/GenBank/DDBJ whole genome shotgun (WGS) entry which is preliminary data.</text>
</comment>
<keyword evidence="5" id="KW-0812">Transmembrane</keyword>
<proteinExistence type="predicted"/>
<organism evidence="7 8">
    <name type="scientific">Phascolomyces articulosus</name>
    <dbReference type="NCBI Taxonomy" id="60185"/>
    <lineage>
        <taxon>Eukaryota</taxon>
        <taxon>Fungi</taxon>
        <taxon>Fungi incertae sedis</taxon>
        <taxon>Mucoromycota</taxon>
        <taxon>Mucoromycotina</taxon>
        <taxon>Mucoromycetes</taxon>
        <taxon>Mucorales</taxon>
        <taxon>Lichtheimiaceae</taxon>
        <taxon>Phascolomyces</taxon>
    </lineage>
</organism>
<name>A0AAD5K9U2_9FUNG</name>
<evidence type="ECO:0000313" key="8">
    <source>
        <dbReference type="Proteomes" id="UP001209540"/>
    </source>
</evidence>
<dbReference type="PANTHER" id="PTHR48261">
    <property type="entry name" value="ACETYLGLUCOSAMINYLTRANSFERASE"/>
    <property type="match status" value="1"/>
</dbReference>
<gene>
    <name evidence="7" type="ORF">BDA99DRAFT_555471</name>
</gene>
<evidence type="ECO:0000256" key="5">
    <source>
        <dbReference type="SAM" id="Phobius"/>
    </source>
</evidence>
<dbReference type="GO" id="GO:0016757">
    <property type="term" value="F:glycosyltransferase activity"/>
    <property type="evidence" value="ECO:0007669"/>
    <property type="project" value="InterPro"/>
</dbReference>
<evidence type="ECO:0000313" key="7">
    <source>
        <dbReference type="EMBL" id="KAI9275697.1"/>
    </source>
</evidence>
<reference evidence="7" key="2">
    <citation type="submission" date="2023-02" db="EMBL/GenBank/DDBJ databases">
        <authorList>
            <consortium name="DOE Joint Genome Institute"/>
            <person name="Mondo S.J."/>
            <person name="Chang Y."/>
            <person name="Wang Y."/>
            <person name="Ahrendt S."/>
            <person name="Andreopoulos W."/>
            <person name="Barry K."/>
            <person name="Beard J."/>
            <person name="Benny G.L."/>
            <person name="Blankenship S."/>
            <person name="Bonito G."/>
            <person name="Cuomo C."/>
            <person name="Desiro A."/>
            <person name="Gervers K.A."/>
            <person name="Hundley H."/>
            <person name="Kuo A."/>
            <person name="LaButti K."/>
            <person name="Lang B.F."/>
            <person name="Lipzen A."/>
            <person name="O'Donnell K."/>
            <person name="Pangilinan J."/>
            <person name="Reynolds N."/>
            <person name="Sandor L."/>
            <person name="Smith M.W."/>
            <person name="Tsang A."/>
            <person name="Grigoriev I.V."/>
            <person name="Stajich J.E."/>
            <person name="Spatafora J.W."/>
        </authorList>
    </citation>
    <scope>NUCLEOTIDE SEQUENCE</scope>
    <source>
        <strain evidence="7">RSA 2281</strain>
    </source>
</reference>
<dbReference type="Proteomes" id="UP001209540">
    <property type="component" value="Unassembled WGS sequence"/>
</dbReference>
<feature type="domain" description="Glycosyl transferase 64" evidence="6">
    <location>
        <begin position="316"/>
        <end position="557"/>
    </location>
</feature>
<keyword evidence="2 7" id="KW-0808">Transferase</keyword>
<keyword evidence="4" id="KW-1015">Disulfide bond</keyword>
<accession>A0AAD5K9U2</accession>
<reference evidence="7" key="1">
    <citation type="journal article" date="2022" name="IScience">
        <title>Evolution of zygomycete secretomes and the origins of terrestrial fungal ecologies.</title>
        <authorList>
            <person name="Chang Y."/>
            <person name="Wang Y."/>
            <person name="Mondo S."/>
            <person name="Ahrendt S."/>
            <person name="Andreopoulos W."/>
            <person name="Barry K."/>
            <person name="Beard J."/>
            <person name="Benny G.L."/>
            <person name="Blankenship S."/>
            <person name="Bonito G."/>
            <person name="Cuomo C."/>
            <person name="Desiro A."/>
            <person name="Gervers K.A."/>
            <person name="Hundley H."/>
            <person name="Kuo A."/>
            <person name="LaButti K."/>
            <person name="Lang B.F."/>
            <person name="Lipzen A."/>
            <person name="O'Donnell K."/>
            <person name="Pangilinan J."/>
            <person name="Reynolds N."/>
            <person name="Sandor L."/>
            <person name="Smith M.E."/>
            <person name="Tsang A."/>
            <person name="Grigoriev I.V."/>
            <person name="Stajich J.E."/>
            <person name="Spatafora J.W."/>
        </authorList>
    </citation>
    <scope>NUCLEOTIDE SEQUENCE</scope>
    <source>
        <strain evidence="7">RSA 2281</strain>
    </source>
</reference>
<dbReference type="EMBL" id="JAIXMP010000003">
    <property type="protein sequence ID" value="KAI9275697.1"/>
    <property type="molecule type" value="Genomic_DNA"/>
</dbReference>
<keyword evidence="3 5" id="KW-0472">Membrane</keyword>
<feature type="transmembrane region" description="Helical" evidence="5">
    <location>
        <begin position="12"/>
        <end position="37"/>
    </location>
</feature>
<evidence type="ECO:0000256" key="3">
    <source>
        <dbReference type="ARBA" id="ARBA00023136"/>
    </source>
</evidence>
<evidence type="ECO:0000256" key="2">
    <source>
        <dbReference type="ARBA" id="ARBA00022679"/>
    </source>
</evidence>
<keyword evidence="5" id="KW-1133">Transmembrane helix</keyword>
<dbReference type="Gene3D" id="3.90.550.10">
    <property type="entry name" value="Spore Coat Polysaccharide Biosynthesis Protein SpsA, Chain A"/>
    <property type="match status" value="2"/>
</dbReference>
<dbReference type="GO" id="GO:0016020">
    <property type="term" value="C:membrane"/>
    <property type="evidence" value="ECO:0007669"/>
    <property type="project" value="UniProtKB-SubCell"/>
</dbReference>